<evidence type="ECO:0000313" key="5">
    <source>
        <dbReference type="Proteomes" id="UP000065151"/>
    </source>
</evidence>
<organism evidence="4">
    <name type="scientific">Pseudarthrobacter sulfonivorans</name>
    <dbReference type="NCBI Taxonomy" id="121292"/>
    <lineage>
        <taxon>Bacteria</taxon>
        <taxon>Bacillati</taxon>
        <taxon>Actinomycetota</taxon>
        <taxon>Actinomycetes</taxon>
        <taxon>Micrococcales</taxon>
        <taxon>Micrococcaceae</taxon>
        <taxon>Pseudarthrobacter</taxon>
    </lineage>
</organism>
<dbReference type="Gene3D" id="1.20.120.1220">
    <property type="match status" value="1"/>
</dbReference>
<keyword evidence="2" id="KW-1133">Transmembrane helix</keyword>
<dbReference type="EMBL" id="CP013747">
    <property type="protein sequence ID" value="ALV42663.1"/>
    <property type="molecule type" value="Genomic_DNA"/>
</dbReference>
<reference evidence="4 5" key="1">
    <citation type="submission" date="2015-12" db="EMBL/GenBank/DDBJ databases">
        <authorList>
            <person name="Shamseldin A."/>
            <person name="Moawad H."/>
            <person name="Abd El-Rahim W.M."/>
            <person name="Sadowsky M.J."/>
        </authorList>
    </citation>
    <scope>NUCLEOTIDE SEQUENCE [LARGE SCALE GENOMIC DNA]</scope>
    <source>
        <strain evidence="4 5">Ar51</strain>
    </source>
</reference>
<sequence length="221" mass="22755">MTSWGDAGSAGPLFVAVIGLLGLILSPLAELLIAKMLPRVGPMPGMRARITTAVITAVLCAAFAFRVGSDAALPAFILLSVLGVQLARIDVALHLLPNPVVLSLLVGGLLCLLGATFGGEPWANLVRALAGAVILFVIYLILALISPAGLGMGDVKLAAPVGLYLGYLGWTQLFYGGLLGFILNGLVTVFVVARNRKERTSDVAHGPSMIGTAVGIGLLFS</sequence>
<dbReference type="STRING" id="121292.AU252_17140"/>
<dbReference type="AlphaFoldDB" id="A0A0U3FUM4"/>
<evidence type="ECO:0000256" key="1">
    <source>
        <dbReference type="ARBA" id="ARBA00005801"/>
    </source>
</evidence>
<keyword evidence="2" id="KW-0472">Membrane</keyword>
<gene>
    <name evidence="4" type="ORF">AU252_17140</name>
</gene>
<evidence type="ECO:0000313" key="4">
    <source>
        <dbReference type="EMBL" id="ALV42663.1"/>
    </source>
</evidence>
<dbReference type="GO" id="GO:0004190">
    <property type="term" value="F:aspartic-type endopeptidase activity"/>
    <property type="evidence" value="ECO:0007669"/>
    <property type="project" value="InterPro"/>
</dbReference>
<feature type="domain" description="Prepilin type IV endopeptidase peptidase" evidence="3">
    <location>
        <begin position="78"/>
        <end position="188"/>
    </location>
</feature>
<dbReference type="KEGG" id="psul:AU252_17140"/>
<keyword evidence="2" id="KW-0812">Transmembrane</keyword>
<feature type="transmembrane region" description="Helical" evidence="2">
    <location>
        <begin position="100"/>
        <end position="119"/>
    </location>
</feature>
<dbReference type="InterPro" id="IPR000045">
    <property type="entry name" value="Prepilin_IV_endopep_pep"/>
</dbReference>
<feature type="transmembrane region" description="Helical" evidence="2">
    <location>
        <begin position="125"/>
        <end position="142"/>
    </location>
</feature>
<feature type="transmembrane region" description="Helical" evidence="2">
    <location>
        <begin position="46"/>
        <end position="65"/>
    </location>
</feature>
<evidence type="ECO:0000259" key="3">
    <source>
        <dbReference type="Pfam" id="PF01478"/>
    </source>
</evidence>
<name>A0A0U3FUM4_9MICC</name>
<feature type="transmembrane region" description="Helical" evidence="2">
    <location>
        <begin position="12"/>
        <end position="34"/>
    </location>
</feature>
<dbReference type="GO" id="GO:0006465">
    <property type="term" value="P:signal peptide processing"/>
    <property type="evidence" value="ECO:0007669"/>
    <property type="project" value="TreeGrafter"/>
</dbReference>
<evidence type="ECO:0000256" key="2">
    <source>
        <dbReference type="SAM" id="Phobius"/>
    </source>
</evidence>
<dbReference type="PANTHER" id="PTHR30487">
    <property type="entry name" value="TYPE 4 PREPILIN-LIKE PROTEINS LEADER PEPTIDE-PROCESSING ENZYME"/>
    <property type="match status" value="1"/>
</dbReference>
<dbReference type="Proteomes" id="UP000065151">
    <property type="component" value="Chromosome"/>
</dbReference>
<accession>A0A0U3FUM4</accession>
<feature type="transmembrane region" description="Helical" evidence="2">
    <location>
        <begin position="173"/>
        <end position="193"/>
    </location>
</feature>
<proteinExistence type="inferred from homology"/>
<protein>
    <submittedName>
        <fullName evidence="4">Peptidase</fullName>
    </submittedName>
</protein>
<dbReference type="PANTHER" id="PTHR30487:SF0">
    <property type="entry name" value="PREPILIN LEADER PEPTIDASE_N-METHYLTRANSFERASE-RELATED"/>
    <property type="match status" value="1"/>
</dbReference>
<comment type="similarity">
    <text evidence="1">Belongs to the peptidase A24 family.</text>
</comment>
<dbReference type="GO" id="GO:0005886">
    <property type="term" value="C:plasma membrane"/>
    <property type="evidence" value="ECO:0007669"/>
    <property type="project" value="TreeGrafter"/>
</dbReference>
<dbReference type="InterPro" id="IPR050882">
    <property type="entry name" value="Prepilin_peptidase/N-MTase"/>
</dbReference>
<dbReference type="Pfam" id="PF01478">
    <property type="entry name" value="Peptidase_A24"/>
    <property type="match status" value="1"/>
</dbReference>